<evidence type="ECO:0000256" key="4">
    <source>
        <dbReference type="ARBA" id="ARBA00022927"/>
    </source>
</evidence>
<feature type="domain" description="Tim10-like" evidence="9">
    <location>
        <begin position="56"/>
        <end position="107"/>
    </location>
</feature>
<keyword evidence="5 8" id="KW-0811">Translocation</keyword>
<keyword evidence="1 8" id="KW-0813">Transport</keyword>
<sequence>MDKKIISDLDNFPEEDKQRMSTIVDQLQFRDRSFILPCCIRWILLLIYSVLQQNCSLRMYNSVVERCFKECVNAFYRKSLTKQEETCVLRCAQKFLRLSTQVGLRFSDLTQEASTTDKVHIIAGAESKLDS</sequence>
<keyword evidence="4 8" id="KW-0653">Protein transport</keyword>
<evidence type="ECO:0000256" key="2">
    <source>
        <dbReference type="ARBA" id="ARBA00022723"/>
    </source>
</evidence>
<dbReference type="InterPro" id="IPR035427">
    <property type="entry name" value="Tim10-like_dom_sf"/>
</dbReference>
<comment type="similarity">
    <text evidence="8">Belongs to the small Tim family.</text>
</comment>
<dbReference type="SUPFAM" id="SSF144122">
    <property type="entry name" value="Tim10-like"/>
    <property type="match status" value="1"/>
</dbReference>
<keyword evidence="8" id="KW-0143">Chaperone</keyword>
<keyword evidence="7 8" id="KW-1015">Disulfide bond</keyword>
<evidence type="ECO:0000256" key="6">
    <source>
        <dbReference type="ARBA" id="ARBA00023128"/>
    </source>
</evidence>
<evidence type="ECO:0000259" key="9">
    <source>
        <dbReference type="Pfam" id="PF02953"/>
    </source>
</evidence>
<keyword evidence="6 8" id="KW-0496">Mitochondrion</keyword>
<dbReference type="Gene3D" id="1.10.287.810">
    <property type="entry name" value="Mitochondrial import inner membrane translocase subunit tim13 like domains"/>
    <property type="match status" value="1"/>
</dbReference>
<evidence type="ECO:0000313" key="11">
    <source>
        <dbReference type="RefSeq" id="XP_022641869.1"/>
    </source>
</evidence>
<name>A0A3Q0FGU2_VIGRR</name>
<evidence type="ECO:0000256" key="3">
    <source>
        <dbReference type="ARBA" id="ARBA00022833"/>
    </source>
</evidence>
<evidence type="ECO:0000256" key="5">
    <source>
        <dbReference type="ARBA" id="ARBA00023010"/>
    </source>
</evidence>
<organism evidence="10 11">
    <name type="scientific">Vigna radiata var. radiata</name>
    <name type="common">Mung bean</name>
    <name type="synonym">Phaseolus aureus</name>
    <dbReference type="NCBI Taxonomy" id="3916"/>
    <lineage>
        <taxon>Eukaryota</taxon>
        <taxon>Viridiplantae</taxon>
        <taxon>Streptophyta</taxon>
        <taxon>Embryophyta</taxon>
        <taxon>Tracheophyta</taxon>
        <taxon>Spermatophyta</taxon>
        <taxon>Magnoliopsida</taxon>
        <taxon>eudicotyledons</taxon>
        <taxon>Gunneridae</taxon>
        <taxon>Pentapetalae</taxon>
        <taxon>rosids</taxon>
        <taxon>fabids</taxon>
        <taxon>Fabales</taxon>
        <taxon>Fabaceae</taxon>
        <taxon>Papilionoideae</taxon>
        <taxon>50 kb inversion clade</taxon>
        <taxon>NPAAA clade</taxon>
        <taxon>indigoferoid/millettioid clade</taxon>
        <taxon>Phaseoleae</taxon>
        <taxon>Vigna</taxon>
    </lineage>
</organism>
<dbReference type="GO" id="GO:0005743">
    <property type="term" value="C:mitochondrial inner membrane"/>
    <property type="evidence" value="ECO:0007669"/>
    <property type="project" value="UniProtKB-SubCell"/>
</dbReference>
<evidence type="ECO:0000256" key="1">
    <source>
        <dbReference type="ARBA" id="ARBA00022448"/>
    </source>
</evidence>
<protein>
    <recommendedName>
        <fullName evidence="8">Mitochondrial import inner membrane translocase subunit</fullName>
    </recommendedName>
</protein>
<dbReference type="STRING" id="3916.A0A3Q0FGU2"/>
<dbReference type="OrthoDB" id="1551503at2759"/>
<keyword evidence="8" id="KW-0999">Mitochondrion inner membrane</keyword>
<dbReference type="RefSeq" id="XP_022641869.1">
    <property type="nucleotide sequence ID" value="XM_022786148.1"/>
</dbReference>
<evidence type="ECO:0000256" key="7">
    <source>
        <dbReference type="ARBA" id="ARBA00023157"/>
    </source>
</evidence>
<comment type="function">
    <text evidence="8">Mitochondrial intermembrane chaperone that participates in the import and insertion of some multi-pass transmembrane proteins into the mitochondrial inner membrane. Also required for the transfer of beta-barrel precursors from the TOM complex to the sorting and assembly machinery (SAM complex) of the outer membrane. Acts as a chaperone-like protein that protects the hydrophobic precursors from aggregation and guide them through the mitochondrial intermembrane space.</text>
</comment>
<keyword evidence="3" id="KW-0862">Zinc</keyword>
<dbReference type="PANTHER" id="PTHR13172">
    <property type="entry name" value="MITOCHONDRIAL IMPORT INNER MEMBRANE TRANSLOCASE SUBUNIT TIM9B"/>
    <property type="match status" value="1"/>
</dbReference>
<dbReference type="GO" id="GO:0015031">
    <property type="term" value="P:protein transport"/>
    <property type="evidence" value="ECO:0007669"/>
    <property type="project" value="UniProtKB-KW"/>
</dbReference>
<dbReference type="GO" id="GO:0046872">
    <property type="term" value="F:metal ion binding"/>
    <property type="evidence" value="ECO:0007669"/>
    <property type="project" value="UniProtKB-KW"/>
</dbReference>
<keyword evidence="2" id="KW-0479">Metal-binding</keyword>
<comment type="subcellular location">
    <subcellularLocation>
        <location evidence="8">Mitochondrion inner membrane</location>
        <topology evidence="8">Peripheral membrane protein</topology>
        <orientation evidence="8">Intermembrane side</orientation>
    </subcellularLocation>
</comment>
<gene>
    <name evidence="11" type="primary">LOC106773893</name>
</gene>
<evidence type="ECO:0000313" key="10">
    <source>
        <dbReference type="Proteomes" id="UP000087766"/>
    </source>
</evidence>
<dbReference type="Proteomes" id="UP000087766">
    <property type="component" value="Chromosome 9"/>
</dbReference>
<dbReference type="Pfam" id="PF02953">
    <property type="entry name" value="zf-Tim10_DDP"/>
    <property type="match status" value="1"/>
</dbReference>
<dbReference type="InterPro" id="IPR050673">
    <property type="entry name" value="Mito_inner_translocase_sub"/>
</dbReference>
<dbReference type="GeneID" id="106773893"/>
<dbReference type="InterPro" id="IPR004217">
    <property type="entry name" value="Tim10-like"/>
</dbReference>
<comment type="domain">
    <text evidence="8">The twin CX3C motif contains 4 conserved Cys residues that form 2 disulfide bonds in the mitochondrial intermembrane space.</text>
</comment>
<reference evidence="10" key="1">
    <citation type="journal article" date="2014" name="Nat. Commun.">
        <title>Genome sequence of mungbean and insights into evolution within Vigna species.</title>
        <authorList>
            <person name="Kang Y.J."/>
            <person name="Kim S.K."/>
            <person name="Kim M.Y."/>
            <person name="Lestari P."/>
            <person name="Kim K.H."/>
            <person name="Ha B.K."/>
            <person name="Jun T.H."/>
            <person name="Hwang W.J."/>
            <person name="Lee T."/>
            <person name="Lee J."/>
            <person name="Shim S."/>
            <person name="Yoon M.Y."/>
            <person name="Jang Y.E."/>
            <person name="Han K.S."/>
            <person name="Taeprayoon P."/>
            <person name="Yoon N."/>
            <person name="Somta P."/>
            <person name="Tanya P."/>
            <person name="Kim K.S."/>
            <person name="Gwag J.G."/>
            <person name="Moon J.K."/>
            <person name="Lee Y.H."/>
            <person name="Park B.S."/>
            <person name="Bombarely A."/>
            <person name="Doyle J.J."/>
            <person name="Jackson S.A."/>
            <person name="Schafleitner R."/>
            <person name="Srinives P."/>
            <person name="Varshney R.K."/>
            <person name="Lee S.H."/>
        </authorList>
    </citation>
    <scope>NUCLEOTIDE SEQUENCE [LARGE SCALE GENOMIC DNA]</scope>
    <source>
        <strain evidence="10">cv. VC1973A</strain>
    </source>
</reference>
<keyword evidence="10" id="KW-1185">Reference proteome</keyword>
<proteinExistence type="inferred from homology"/>
<reference evidence="11" key="2">
    <citation type="submission" date="2025-08" db="UniProtKB">
        <authorList>
            <consortium name="RefSeq"/>
        </authorList>
    </citation>
    <scope>IDENTIFICATION</scope>
    <source>
        <tissue evidence="11">Leaf</tissue>
    </source>
</reference>
<accession>A0A3Q0FGU2</accession>
<evidence type="ECO:0000256" key="8">
    <source>
        <dbReference type="RuleBase" id="RU367043"/>
    </source>
</evidence>
<keyword evidence="8" id="KW-0472">Membrane</keyword>
<dbReference type="AlphaFoldDB" id="A0A3Q0FGU2"/>
<comment type="subunit">
    <text evidence="8">Heterohexamer.</text>
</comment>